<dbReference type="PROSITE" id="PS51257">
    <property type="entry name" value="PROKAR_LIPOPROTEIN"/>
    <property type="match status" value="1"/>
</dbReference>
<organism evidence="3 4">
    <name type="scientific">Enterocloster hominis</name>
    <name type="common">ex Liu et al. 2021</name>
    <dbReference type="NCBI Taxonomy" id="2763663"/>
    <lineage>
        <taxon>Bacteria</taxon>
        <taxon>Bacillati</taxon>
        <taxon>Bacillota</taxon>
        <taxon>Clostridia</taxon>
        <taxon>Lachnospirales</taxon>
        <taxon>Lachnospiraceae</taxon>
        <taxon>Enterocloster</taxon>
    </lineage>
</organism>
<evidence type="ECO:0000256" key="2">
    <source>
        <dbReference type="SAM" id="SignalP"/>
    </source>
</evidence>
<feature type="compositionally biased region" description="Low complexity" evidence="1">
    <location>
        <begin position="46"/>
        <end position="61"/>
    </location>
</feature>
<accession>A0ABR7NT61</accession>
<evidence type="ECO:0000313" key="4">
    <source>
        <dbReference type="Proteomes" id="UP000647491"/>
    </source>
</evidence>
<comment type="caution">
    <text evidence="3">The sequence shown here is derived from an EMBL/GenBank/DDBJ whole genome shotgun (WGS) entry which is preliminary data.</text>
</comment>
<dbReference type="InterPro" id="IPR028082">
    <property type="entry name" value="Peripla_BP_I"/>
</dbReference>
<dbReference type="PANTHER" id="PTHR35271:SF1">
    <property type="entry name" value="ABC TRANSPORTER, SUBSTRATE-BINDING LIPOPROTEIN"/>
    <property type="match status" value="1"/>
</dbReference>
<feature type="signal peptide" evidence="2">
    <location>
        <begin position="1"/>
        <end position="21"/>
    </location>
</feature>
<evidence type="ECO:0000256" key="1">
    <source>
        <dbReference type="SAM" id="MobiDB-lite"/>
    </source>
</evidence>
<dbReference type="SUPFAM" id="SSF53822">
    <property type="entry name" value="Periplasmic binding protein-like I"/>
    <property type="match status" value="1"/>
</dbReference>
<sequence>MRKNAKVLSLILAGAMAMSLAGCSGSGSKDSTKETAAKSEAKEAGAESSGQETSKAAGAGEADASGETYQIGVLQLVQHDALDAANKGFFAALDEAGINYEADQQNASGEQANCMTIAEKLVNDGSDLILAIATPAAQAVAGVTEEIPVLLTAVTDPAESGLVNDNEKPGVNVSGTSDLTPVKEQIDLLKQLLPDAEKVGLLYCSAESNSQLQIAMAEEACKEAGLSCEEYTVPSSNEIQSVVESMVGKVDVIYAPTDNVIAAGMSTVAMIATDNQIPVICGEAGMVNAGGLATYGIDYYQLGYMTGEQAIEILTKGADVAEMPIGYLPAERCALTVNKTTADALGIDISGLEGAEIVE</sequence>
<dbReference type="PANTHER" id="PTHR35271">
    <property type="entry name" value="ABC TRANSPORTER, SUBSTRATE-BINDING LIPOPROTEIN-RELATED"/>
    <property type="match status" value="1"/>
</dbReference>
<dbReference type="EMBL" id="JACRTJ010000018">
    <property type="protein sequence ID" value="MBC8599310.1"/>
    <property type="molecule type" value="Genomic_DNA"/>
</dbReference>
<keyword evidence="2" id="KW-0732">Signal</keyword>
<proteinExistence type="predicted"/>
<evidence type="ECO:0000313" key="3">
    <source>
        <dbReference type="EMBL" id="MBC8599310.1"/>
    </source>
</evidence>
<feature type="compositionally biased region" description="Basic and acidic residues" evidence="1">
    <location>
        <begin position="30"/>
        <end position="45"/>
    </location>
</feature>
<protein>
    <submittedName>
        <fullName evidence="3">ABC transporter substrate-binding protein</fullName>
    </submittedName>
</protein>
<name>A0ABR7NT61_9FIRM</name>
<feature type="region of interest" description="Disordered" evidence="1">
    <location>
        <begin position="24"/>
        <end position="61"/>
    </location>
</feature>
<dbReference type="Pfam" id="PF04392">
    <property type="entry name" value="ABC_sub_bind"/>
    <property type="match status" value="1"/>
</dbReference>
<feature type="chain" id="PRO_5047012978" evidence="2">
    <location>
        <begin position="22"/>
        <end position="359"/>
    </location>
</feature>
<dbReference type="Proteomes" id="UP000647491">
    <property type="component" value="Unassembled WGS sequence"/>
</dbReference>
<dbReference type="Gene3D" id="3.40.50.2300">
    <property type="match status" value="2"/>
</dbReference>
<dbReference type="CDD" id="cd06325">
    <property type="entry name" value="PBP1_ABC_unchar_transporter"/>
    <property type="match status" value="1"/>
</dbReference>
<reference evidence="3 4" key="1">
    <citation type="submission" date="2020-08" db="EMBL/GenBank/DDBJ databases">
        <title>Genome public.</title>
        <authorList>
            <person name="Liu C."/>
            <person name="Sun Q."/>
        </authorList>
    </citation>
    <scope>NUCLEOTIDE SEQUENCE [LARGE SCALE GENOMIC DNA]</scope>
    <source>
        <strain evidence="3 4">BX10</strain>
    </source>
</reference>
<gene>
    <name evidence="3" type="ORF">H8708_08730</name>
</gene>
<dbReference type="RefSeq" id="WP_262427592.1">
    <property type="nucleotide sequence ID" value="NZ_JACRTJ010000018.1"/>
</dbReference>
<dbReference type="InterPro" id="IPR007487">
    <property type="entry name" value="ABC_transpt-TYRBP-like"/>
</dbReference>
<keyword evidence="4" id="KW-1185">Reference proteome</keyword>